<reference evidence="1 2" key="1">
    <citation type="submission" date="2015-01" db="EMBL/GenBank/DDBJ databases">
        <title>Evolution of Trichinella species and genotypes.</title>
        <authorList>
            <person name="Korhonen P.K."/>
            <person name="Edoardo P."/>
            <person name="Giuseppe L.R."/>
            <person name="Gasser R.B."/>
        </authorList>
    </citation>
    <scope>NUCLEOTIDE SEQUENCE [LARGE SCALE GENOMIC DNA]</scope>
    <source>
        <strain evidence="1">ISS3</strain>
    </source>
</reference>
<proteinExistence type="predicted"/>
<keyword evidence="2" id="KW-1185">Reference proteome</keyword>
<dbReference type="EMBL" id="JYDH01000001">
    <property type="protein sequence ID" value="KRY43570.1"/>
    <property type="molecule type" value="Genomic_DNA"/>
</dbReference>
<dbReference type="OrthoDB" id="10383245at2759"/>
<dbReference type="AlphaFoldDB" id="A0A0V1C356"/>
<dbReference type="InParanoid" id="A0A0V1C356"/>
<evidence type="ECO:0000313" key="2">
    <source>
        <dbReference type="Proteomes" id="UP000054776"/>
    </source>
</evidence>
<comment type="caution">
    <text evidence="1">The sequence shown here is derived from an EMBL/GenBank/DDBJ whole genome shotgun (WGS) entry which is preliminary data.</text>
</comment>
<name>A0A0V1C356_TRISP</name>
<evidence type="ECO:0000313" key="1">
    <source>
        <dbReference type="EMBL" id="KRY43570.1"/>
    </source>
</evidence>
<gene>
    <name evidence="1" type="ORF">T01_11498</name>
</gene>
<accession>A0A0V1C356</accession>
<organism evidence="1 2">
    <name type="scientific">Trichinella spiralis</name>
    <name type="common">Trichina worm</name>
    <dbReference type="NCBI Taxonomy" id="6334"/>
    <lineage>
        <taxon>Eukaryota</taxon>
        <taxon>Metazoa</taxon>
        <taxon>Ecdysozoa</taxon>
        <taxon>Nematoda</taxon>
        <taxon>Enoplea</taxon>
        <taxon>Dorylaimia</taxon>
        <taxon>Trichinellida</taxon>
        <taxon>Trichinellidae</taxon>
        <taxon>Trichinella</taxon>
    </lineage>
</organism>
<protein>
    <submittedName>
        <fullName evidence="1">Uncharacterized protein</fullName>
    </submittedName>
</protein>
<sequence length="136" mass="14965">MLTTNAVCKSVRFLKANPTSILNHFKRSPLQLQIIAAYPFLARNLWADNCQYLNNITSNIACIYITLFTLELHGKKLIVHASGLRALIVHCSLGCCGDLLSLAILHSCPLPCLTMGTPDFSGSKPLACCPDFLFRL</sequence>
<dbReference type="Proteomes" id="UP000054776">
    <property type="component" value="Unassembled WGS sequence"/>
</dbReference>